<dbReference type="InterPro" id="IPR018060">
    <property type="entry name" value="HTH_AraC"/>
</dbReference>
<dbReference type="SUPFAM" id="SSF46689">
    <property type="entry name" value="Homeodomain-like"/>
    <property type="match status" value="1"/>
</dbReference>
<evidence type="ECO:0000256" key="8">
    <source>
        <dbReference type="ARBA" id="ARBA00023163"/>
    </source>
</evidence>
<dbReference type="Gene3D" id="3.30.160.70">
    <property type="entry name" value="Methylated DNA-protein cysteine methyltransferase domain"/>
    <property type="match status" value="1"/>
</dbReference>
<dbReference type="RefSeq" id="WP_186407262.1">
    <property type="nucleotide sequence ID" value="NZ_FLQX01000111.1"/>
</dbReference>
<sequence>MNDASERCRAYATVARAIRFVRQNTASQPDLQQVADHVGMSPFHLQRTFTLWAGISPKRFLQYLTKEHARTLLRAQHDVLTTAHAAGLSGPGRLHELMVTCDAVTPGEVRALGDGLAITYGFGPTPFGWVIVGTTERGLCHLHFTASDNDLEAITQLQSDWPRATLMRDDDTLAETIERVFRLADGQQGLHLLLRGSNFQIKVWEALLSIAPGDVVSYQTLAAGIGNSRAQRAVGSALARNRIAWLIPCHRVICESGDVGGYRWGSELKLALLGFEAAYAASSK</sequence>
<dbReference type="GO" id="GO:0003700">
    <property type="term" value="F:DNA-binding transcription factor activity"/>
    <property type="evidence" value="ECO:0007669"/>
    <property type="project" value="InterPro"/>
</dbReference>
<dbReference type="EMBL" id="FLQX01000111">
    <property type="protein sequence ID" value="SBT06633.1"/>
    <property type="molecule type" value="Genomic_DNA"/>
</dbReference>
<dbReference type="GO" id="GO:0032259">
    <property type="term" value="P:methylation"/>
    <property type="evidence" value="ECO:0007669"/>
    <property type="project" value="UniProtKB-KW"/>
</dbReference>
<dbReference type="PROSITE" id="PS00374">
    <property type="entry name" value="MGMT"/>
    <property type="match status" value="1"/>
</dbReference>
<organism evidence="12 13">
    <name type="scientific">Candidatus Accumulibacter aalborgensis</name>
    <dbReference type="NCBI Taxonomy" id="1860102"/>
    <lineage>
        <taxon>Bacteria</taxon>
        <taxon>Pseudomonadati</taxon>
        <taxon>Pseudomonadota</taxon>
        <taxon>Betaproteobacteria</taxon>
        <taxon>Candidatus Accumulibacter</taxon>
    </lineage>
</organism>
<reference evidence="12 13" key="1">
    <citation type="submission" date="2016-06" db="EMBL/GenBank/DDBJ databases">
        <authorList>
            <person name="Kjaerup R.B."/>
            <person name="Dalgaard T.S."/>
            <person name="Juul-Madsen H.R."/>
        </authorList>
    </citation>
    <scope>NUCLEOTIDE SEQUENCE [LARGE SCALE GENOMIC DNA]</scope>
    <source>
        <strain evidence="12">3</strain>
    </source>
</reference>
<dbReference type="InterPro" id="IPR014048">
    <property type="entry name" value="MethylDNA_cys_MeTrfase_DNA-bd"/>
</dbReference>
<dbReference type="STRING" id="1860102.ACCAA_350047"/>
<dbReference type="CDD" id="cd06445">
    <property type="entry name" value="ATase"/>
    <property type="match status" value="1"/>
</dbReference>
<evidence type="ECO:0000256" key="9">
    <source>
        <dbReference type="ARBA" id="ARBA00023204"/>
    </source>
</evidence>
<dbReference type="PROSITE" id="PS01124">
    <property type="entry name" value="HTH_ARAC_FAMILY_2"/>
    <property type="match status" value="1"/>
</dbReference>
<dbReference type="Gene3D" id="1.10.10.60">
    <property type="entry name" value="Homeodomain-like"/>
    <property type="match status" value="1"/>
</dbReference>
<dbReference type="InterPro" id="IPR009057">
    <property type="entry name" value="Homeodomain-like_sf"/>
</dbReference>
<keyword evidence="6" id="KW-0227">DNA damage</keyword>
<dbReference type="GO" id="GO:0043565">
    <property type="term" value="F:sequence-specific DNA binding"/>
    <property type="evidence" value="ECO:0007669"/>
    <property type="project" value="InterPro"/>
</dbReference>
<accession>A0A1A8XRP4</accession>
<dbReference type="InterPro" id="IPR036388">
    <property type="entry name" value="WH-like_DNA-bd_sf"/>
</dbReference>
<dbReference type="GO" id="GO:0006281">
    <property type="term" value="P:DNA repair"/>
    <property type="evidence" value="ECO:0007669"/>
    <property type="project" value="UniProtKB-KW"/>
</dbReference>
<keyword evidence="4 12" id="KW-0489">Methyltransferase</keyword>
<comment type="catalytic activity">
    <reaction evidence="1">
        <text>a 4-O-methyl-thymidine in DNA + L-cysteinyl-[protein] = a thymidine in DNA + S-methyl-L-cysteinyl-[protein]</text>
        <dbReference type="Rhea" id="RHEA:53428"/>
        <dbReference type="Rhea" id="RHEA-COMP:10131"/>
        <dbReference type="Rhea" id="RHEA-COMP:10132"/>
        <dbReference type="Rhea" id="RHEA-COMP:13555"/>
        <dbReference type="Rhea" id="RHEA-COMP:13556"/>
        <dbReference type="ChEBI" id="CHEBI:29950"/>
        <dbReference type="ChEBI" id="CHEBI:82612"/>
        <dbReference type="ChEBI" id="CHEBI:137386"/>
        <dbReference type="ChEBI" id="CHEBI:137387"/>
        <dbReference type="EC" id="2.1.1.63"/>
    </reaction>
</comment>
<dbReference type="InterPro" id="IPR001497">
    <property type="entry name" value="MethylDNA_cys_MeTrfase_AS"/>
</dbReference>
<keyword evidence="9" id="KW-0234">DNA repair</keyword>
<dbReference type="SMART" id="SM00342">
    <property type="entry name" value="HTH_ARAC"/>
    <property type="match status" value="1"/>
</dbReference>
<evidence type="ECO:0000256" key="4">
    <source>
        <dbReference type="ARBA" id="ARBA00022603"/>
    </source>
</evidence>
<evidence type="ECO:0000256" key="6">
    <source>
        <dbReference type="ARBA" id="ARBA00022763"/>
    </source>
</evidence>
<dbReference type="InterPro" id="IPR036217">
    <property type="entry name" value="MethylDNA_cys_MeTrfase_DNAb"/>
</dbReference>
<evidence type="ECO:0000256" key="7">
    <source>
        <dbReference type="ARBA" id="ARBA00023015"/>
    </source>
</evidence>
<dbReference type="Gene3D" id="1.10.10.10">
    <property type="entry name" value="Winged helix-like DNA-binding domain superfamily/Winged helix DNA-binding domain"/>
    <property type="match status" value="1"/>
</dbReference>
<evidence type="ECO:0000259" key="11">
    <source>
        <dbReference type="PROSITE" id="PS01124"/>
    </source>
</evidence>
<dbReference type="Pfam" id="PF12833">
    <property type="entry name" value="HTH_18"/>
    <property type="match status" value="1"/>
</dbReference>
<keyword evidence="7" id="KW-0805">Transcription regulation</keyword>
<evidence type="ECO:0000256" key="5">
    <source>
        <dbReference type="ARBA" id="ARBA00022679"/>
    </source>
</evidence>
<name>A0A1A8XRP4_9PROT</name>
<dbReference type="FunFam" id="1.10.10.10:FF:000214">
    <property type="entry name" value="Methylated-DNA--protein-cysteine methyltransferase"/>
    <property type="match status" value="1"/>
</dbReference>
<dbReference type="GO" id="GO:0003908">
    <property type="term" value="F:methylated-DNA-[protein]-cysteine S-methyltransferase activity"/>
    <property type="evidence" value="ECO:0007669"/>
    <property type="project" value="UniProtKB-EC"/>
</dbReference>
<keyword evidence="8" id="KW-0804">Transcription</keyword>
<dbReference type="SUPFAM" id="SSF53155">
    <property type="entry name" value="Methylated DNA-protein cysteine methyltransferase domain"/>
    <property type="match status" value="1"/>
</dbReference>
<dbReference type="SUPFAM" id="SSF46767">
    <property type="entry name" value="Methylated DNA-protein cysteine methyltransferase, C-terminal domain"/>
    <property type="match status" value="1"/>
</dbReference>
<gene>
    <name evidence="12" type="ORF">ACCAA_350047</name>
</gene>
<dbReference type="Pfam" id="PF01035">
    <property type="entry name" value="DNA_binding_1"/>
    <property type="match status" value="1"/>
</dbReference>
<dbReference type="PANTHER" id="PTHR10815:SF13">
    <property type="entry name" value="METHYLATED-DNA--PROTEIN-CYSTEINE METHYLTRANSFERASE"/>
    <property type="match status" value="1"/>
</dbReference>
<evidence type="ECO:0000313" key="12">
    <source>
        <dbReference type="EMBL" id="SBT06633.1"/>
    </source>
</evidence>
<evidence type="ECO:0000256" key="1">
    <source>
        <dbReference type="ARBA" id="ARBA00001286"/>
    </source>
</evidence>
<dbReference type="EC" id="2.1.1.63" evidence="3"/>
<dbReference type="InterPro" id="IPR036631">
    <property type="entry name" value="MGMT_N_sf"/>
</dbReference>
<comment type="similarity">
    <text evidence="2">Belongs to the MGMT family.</text>
</comment>
<evidence type="ECO:0000256" key="2">
    <source>
        <dbReference type="ARBA" id="ARBA00008711"/>
    </source>
</evidence>
<feature type="domain" description="HTH araC/xylS-type" evidence="11">
    <location>
        <begin position="15"/>
        <end position="112"/>
    </location>
</feature>
<evidence type="ECO:0000256" key="3">
    <source>
        <dbReference type="ARBA" id="ARBA00011918"/>
    </source>
</evidence>
<dbReference type="Proteomes" id="UP000199169">
    <property type="component" value="Unassembled WGS sequence"/>
</dbReference>
<dbReference type="AlphaFoldDB" id="A0A1A8XRP4"/>
<dbReference type="NCBIfam" id="TIGR00589">
    <property type="entry name" value="ogt"/>
    <property type="match status" value="1"/>
</dbReference>
<keyword evidence="13" id="KW-1185">Reference proteome</keyword>
<evidence type="ECO:0000256" key="10">
    <source>
        <dbReference type="ARBA" id="ARBA00049348"/>
    </source>
</evidence>
<evidence type="ECO:0000313" key="13">
    <source>
        <dbReference type="Proteomes" id="UP000199169"/>
    </source>
</evidence>
<proteinExistence type="inferred from homology"/>
<dbReference type="PANTHER" id="PTHR10815">
    <property type="entry name" value="METHYLATED-DNA--PROTEIN-CYSTEINE METHYLTRANSFERASE"/>
    <property type="match status" value="1"/>
</dbReference>
<comment type="catalytic activity">
    <reaction evidence="10">
        <text>a 6-O-methyl-2'-deoxyguanosine in DNA + L-cysteinyl-[protein] = S-methyl-L-cysteinyl-[protein] + a 2'-deoxyguanosine in DNA</text>
        <dbReference type="Rhea" id="RHEA:24000"/>
        <dbReference type="Rhea" id="RHEA-COMP:10131"/>
        <dbReference type="Rhea" id="RHEA-COMP:10132"/>
        <dbReference type="Rhea" id="RHEA-COMP:11367"/>
        <dbReference type="Rhea" id="RHEA-COMP:11368"/>
        <dbReference type="ChEBI" id="CHEBI:29950"/>
        <dbReference type="ChEBI" id="CHEBI:82612"/>
        <dbReference type="ChEBI" id="CHEBI:85445"/>
        <dbReference type="ChEBI" id="CHEBI:85448"/>
        <dbReference type="EC" id="2.1.1.63"/>
    </reaction>
</comment>
<protein>
    <recommendedName>
        <fullName evidence="3">methylated-DNA--[protein]-cysteine S-methyltransferase</fullName>
        <ecNumber evidence="3">2.1.1.63</ecNumber>
    </recommendedName>
</protein>
<keyword evidence="5 12" id="KW-0808">Transferase</keyword>